<evidence type="ECO:0000256" key="1">
    <source>
        <dbReference type="ARBA" id="ARBA00022729"/>
    </source>
</evidence>
<comment type="caution">
    <text evidence="5">The sequence shown here is derived from an EMBL/GenBank/DDBJ whole genome shotgun (WGS) entry which is preliminary data.</text>
</comment>
<dbReference type="PANTHER" id="PTHR33376">
    <property type="match status" value="1"/>
</dbReference>
<sequence>MERRALLGRAGTAAALGTTLAAAAAPALAQPAVTQSAQPTLRWRLTSSYPRSLDAIYGAGEVFARVVSELTDDRFQIRVFSAGEIAPPLQALDAVQSGSVECCHTTSFLYTGKNDAFAFATGLPFGLNTRQQNAWMYEGGGIDLMNEVHRKFNVYGMPLGATGAQMGGWFRKALGPASDLNGLKMRIGGLAGQVLSRLGGVPQQLGAGDLYPSLERGTIDAAEWLGPYDDEKLGFVRVAPFYHYPAWWEGGASTYFYVNLDQWNALPKSYQAAIRAGCAEATHWMVARYDIRNPDSLRRLVAQGAKLTPFSRDMMDTCLRTWLDLERELVAKNPDFAKVHESWSKHRDDMRIWHRVSELSFDNYVAQASSRR</sequence>
<dbReference type="Pfam" id="PF03480">
    <property type="entry name" value="DctP"/>
    <property type="match status" value="1"/>
</dbReference>
<feature type="binding site" evidence="3">
    <location>
        <position position="223"/>
    </location>
    <ligand>
        <name>substrate</name>
    </ligand>
</feature>
<organism evidence="5 6">
    <name type="scientific">Muricoccus nepalensis</name>
    <dbReference type="NCBI Taxonomy" id="1854500"/>
    <lineage>
        <taxon>Bacteria</taxon>
        <taxon>Pseudomonadati</taxon>
        <taxon>Pseudomonadota</taxon>
        <taxon>Alphaproteobacteria</taxon>
        <taxon>Acetobacterales</taxon>
        <taxon>Roseomonadaceae</taxon>
        <taxon>Muricoccus</taxon>
    </lineage>
</organism>
<dbReference type="GO" id="GO:0046872">
    <property type="term" value="F:metal ion binding"/>
    <property type="evidence" value="ECO:0007669"/>
    <property type="project" value="UniProtKB-KW"/>
</dbReference>
<dbReference type="PANTHER" id="PTHR33376:SF5">
    <property type="entry name" value="EXTRACYTOPLASMIC SOLUTE RECEPTOR PROTEIN"/>
    <property type="match status" value="1"/>
</dbReference>
<gene>
    <name evidence="5" type="ORF">EAH89_06080</name>
</gene>
<keyword evidence="1 4" id="KW-0732">Signal</keyword>
<evidence type="ECO:0000256" key="4">
    <source>
        <dbReference type="SAM" id="SignalP"/>
    </source>
</evidence>
<dbReference type="Gene3D" id="3.40.190.10">
    <property type="entry name" value="Periplasmic binding protein-like II"/>
    <property type="match status" value="1"/>
</dbReference>
<dbReference type="InterPro" id="IPR006311">
    <property type="entry name" value="TAT_signal"/>
</dbReference>
<evidence type="ECO:0000256" key="3">
    <source>
        <dbReference type="PIRSR" id="PIRSR039026-2"/>
    </source>
</evidence>
<dbReference type="PROSITE" id="PS51318">
    <property type="entry name" value="TAT"/>
    <property type="match status" value="1"/>
</dbReference>
<dbReference type="OrthoDB" id="9780733at2"/>
<keyword evidence="6" id="KW-1185">Reference proteome</keyword>
<evidence type="ECO:0000256" key="2">
    <source>
        <dbReference type="PIRSR" id="PIRSR039026-1"/>
    </source>
</evidence>
<dbReference type="InterPro" id="IPR038404">
    <property type="entry name" value="TRAP_DctP_sf"/>
</dbReference>
<keyword evidence="3" id="KW-0479">Metal-binding</keyword>
<accession>A0A502GFF0</accession>
<reference evidence="5 6" key="1">
    <citation type="journal article" date="2019" name="Environ. Microbiol.">
        <title>Species interactions and distinct microbial communities in high Arctic permafrost affected cryosols are associated with the CH4 and CO2 gas fluxes.</title>
        <authorList>
            <person name="Altshuler I."/>
            <person name="Hamel J."/>
            <person name="Turney S."/>
            <person name="Magnuson E."/>
            <person name="Levesque R."/>
            <person name="Greer C."/>
            <person name="Whyte L.G."/>
        </authorList>
    </citation>
    <scope>NUCLEOTIDE SEQUENCE [LARGE SCALE GENOMIC DNA]</scope>
    <source>
        <strain evidence="5 6">S9.3B</strain>
    </source>
</reference>
<feature type="signal peptide" evidence="4">
    <location>
        <begin position="1"/>
        <end position="29"/>
    </location>
</feature>
<feature type="chain" id="PRO_5021365362" evidence="4">
    <location>
        <begin position="30"/>
        <end position="372"/>
    </location>
</feature>
<dbReference type="GO" id="GO:0031317">
    <property type="term" value="C:tripartite ATP-independent periplasmic transporter complex"/>
    <property type="evidence" value="ECO:0007669"/>
    <property type="project" value="InterPro"/>
</dbReference>
<name>A0A502GFF0_9PROT</name>
<feature type="binding site" evidence="2">
    <location>
        <position position="186"/>
    </location>
    <ligand>
        <name>substrate</name>
    </ligand>
</feature>
<feature type="binding site" evidence="3">
    <location>
        <position position="224"/>
    </location>
    <ligand>
        <name>Na(+)</name>
        <dbReference type="ChEBI" id="CHEBI:29101"/>
    </ligand>
</feature>
<proteinExistence type="predicted"/>
<protein>
    <submittedName>
        <fullName evidence="5">ABC transporter substrate-binding protein</fullName>
    </submittedName>
</protein>
<dbReference type="EMBL" id="RCZP01000003">
    <property type="protein sequence ID" value="TPG59786.1"/>
    <property type="molecule type" value="Genomic_DNA"/>
</dbReference>
<feature type="binding site" evidence="2">
    <location>
        <position position="165"/>
    </location>
    <ligand>
        <name>substrate</name>
    </ligand>
</feature>
<dbReference type="RefSeq" id="WP_140881884.1">
    <property type="nucleotide sequence ID" value="NZ_RCZP01000003.1"/>
</dbReference>
<feature type="binding site" evidence="3">
    <location>
        <position position="249"/>
    </location>
    <ligand>
        <name>substrate</name>
    </ligand>
</feature>
<dbReference type="GO" id="GO:0055085">
    <property type="term" value="P:transmembrane transport"/>
    <property type="evidence" value="ECO:0007669"/>
    <property type="project" value="InterPro"/>
</dbReference>
<dbReference type="PIRSF" id="PIRSF039026">
    <property type="entry name" value="SiaP"/>
    <property type="match status" value="1"/>
</dbReference>
<dbReference type="Proteomes" id="UP000317078">
    <property type="component" value="Unassembled WGS sequence"/>
</dbReference>
<evidence type="ECO:0000313" key="5">
    <source>
        <dbReference type="EMBL" id="TPG59786.1"/>
    </source>
</evidence>
<dbReference type="Gene3D" id="3.40.190.170">
    <property type="entry name" value="Bacterial extracellular solute-binding protein, family 7"/>
    <property type="match status" value="1"/>
</dbReference>
<dbReference type="InterPro" id="IPR026289">
    <property type="entry name" value="SBP_TakP-like"/>
</dbReference>
<dbReference type="InterPro" id="IPR018389">
    <property type="entry name" value="DctP_fam"/>
</dbReference>
<dbReference type="AlphaFoldDB" id="A0A502GFF0"/>
<evidence type="ECO:0000313" key="6">
    <source>
        <dbReference type="Proteomes" id="UP000317078"/>
    </source>
</evidence>